<dbReference type="Proteomes" id="UP001519363">
    <property type="component" value="Unassembled WGS sequence"/>
</dbReference>
<organism evidence="2 3">
    <name type="scientific">Crossiella equi</name>
    <dbReference type="NCBI Taxonomy" id="130796"/>
    <lineage>
        <taxon>Bacteria</taxon>
        <taxon>Bacillati</taxon>
        <taxon>Actinomycetota</taxon>
        <taxon>Actinomycetes</taxon>
        <taxon>Pseudonocardiales</taxon>
        <taxon>Pseudonocardiaceae</taxon>
        <taxon>Crossiella</taxon>
    </lineage>
</organism>
<reference evidence="2 3" key="1">
    <citation type="submission" date="2021-03" db="EMBL/GenBank/DDBJ databases">
        <title>Sequencing the genomes of 1000 actinobacteria strains.</title>
        <authorList>
            <person name="Klenk H.-P."/>
        </authorList>
    </citation>
    <scope>NUCLEOTIDE SEQUENCE [LARGE SCALE GENOMIC DNA]</scope>
    <source>
        <strain evidence="2 3">DSM 44580</strain>
    </source>
</reference>
<feature type="region of interest" description="Disordered" evidence="1">
    <location>
        <begin position="41"/>
        <end position="112"/>
    </location>
</feature>
<sequence length="201" mass="20256">MSRPAPTAGIRTTPTSPARASFSPLPAVLLFLAVATALLSGCAPSPSTPEPTPPSGAPTLASPPGTSGPAAPAPSDPVAPEVSGPQPGSQLSGSQLSGGPGGPPPRKVPTTLDAPTVLSEFTAAGLAVSNPKDASTRCRTEGCTRLFTSDTVTVAAFADARRAAQHTGTGYRRGSIVLTFPEGTPPDLRARYERELARLIP</sequence>
<evidence type="ECO:0000256" key="1">
    <source>
        <dbReference type="SAM" id="MobiDB-lite"/>
    </source>
</evidence>
<evidence type="ECO:0000313" key="2">
    <source>
        <dbReference type="EMBL" id="MBP2474129.1"/>
    </source>
</evidence>
<comment type="caution">
    <text evidence="2">The sequence shown here is derived from an EMBL/GenBank/DDBJ whole genome shotgun (WGS) entry which is preliminary data.</text>
</comment>
<proteinExistence type="predicted"/>
<feature type="compositionally biased region" description="Pro residues" evidence="1">
    <location>
        <begin position="46"/>
        <end position="56"/>
    </location>
</feature>
<dbReference type="RefSeq" id="WP_209706988.1">
    <property type="nucleotide sequence ID" value="NZ_JAGIOO010000001.1"/>
</dbReference>
<name>A0ABS5AD38_9PSEU</name>
<dbReference type="EMBL" id="JAGIOO010000001">
    <property type="protein sequence ID" value="MBP2474129.1"/>
    <property type="molecule type" value="Genomic_DNA"/>
</dbReference>
<feature type="compositionally biased region" description="Low complexity" evidence="1">
    <location>
        <begin position="57"/>
        <end position="70"/>
    </location>
</feature>
<gene>
    <name evidence="2" type="ORF">JOF53_003001</name>
</gene>
<keyword evidence="3" id="KW-1185">Reference proteome</keyword>
<protein>
    <submittedName>
        <fullName evidence="2">Uncharacterized protein</fullName>
    </submittedName>
</protein>
<evidence type="ECO:0000313" key="3">
    <source>
        <dbReference type="Proteomes" id="UP001519363"/>
    </source>
</evidence>
<feature type="compositionally biased region" description="Low complexity" evidence="1">
    <location>
        <begin position="78"/>
        <end position="97"/>
    </location>
</feature>
<feature type="region of interest" description="Disordered" evidence="1">
    <location>
        <begin position="1"/>
        <end position="21"/>
    </location>
</feature>
<accession>A0ABS5AD38</accession>